<evidence type="ECO:0000259" key="6">
    <source>
        <dbReference type="PROSITE" id="PS50217"/>
    </source>
</evidence>
<dbReference type="InterPro" id="IPR046347">
    <property type="entry name" value="bZIP_sf"/>
</dbReference>
<feature type="domain" description="PAS" evidence="5">
    <location>
        <begin position="121"/>
        <end position="194"/>
    </location>
</feature>
<dbReference type="InterPro" id="IPR004827">
    <property type="entry name" value="bZIP"/>
</dbReference>
<dbReference type="PANTHER" id="PTHR47429">
    <property type="entry name" value="PROTEIN TWIN LOV 1"/>
    <property type="match status" value="1"/>
</dbReference>
<evidence type="ECO:0000256" key="2">
    <source>
        <dbReference type="ARBA" id="ARBA00022643"/>
    </source>
</evidence>
<dbReference type="OrthoDB" id="447251at2759"/>
<evidence type="ECO:0000256" key="4">
    <source>
        <dbReference type="SAM" id="MobiDB-lite"/>
    </source>
</evidence>
<feature type="compositionally biased region" description="Acidic residues" evidence="4">
    <location>
        <begin position="250"/>
        <end position="275"/>
    </location>
</feature>
<feature type="region of interest" description="Disordered" evidence="4">
    <location>
        <begin position="245"/>
        <end position="275"/>
    </location>
</feature>
<evidence type="ECO:0000313" key="8">
    <source>
        <dbReference type="Proteomes" id="UP000002630"/>
    </source>
</evidence>
<feature type="domain" description="BZIP" evidence="6">
    <location>
        <begin position="38"/>
        <end position="81"/>
    </location>
</feature>
<dbReference type="Pfam" id="PF13426">
    <property type="entry name" value="PAS_9"/>
    <property type="match status" value="1"/>
</dbReference>
<dbReference type="Gene3D" id="3.30.450.20">
    <property type="entry name" value="PAS domain"/>
    <property type="match status" value="1"/>
</dbReference>
<feature type="compositionally biased region" description="Basic and acidic residues" evidence="4">
    <location>
        <begin position="40"/>
        <end position="49"/>
    </location>
</feature>
<dbReference type="OMA" id="KTCEVEV"/>
<dbReference type="PROSITE" id="PS50112">
    <property type="entry name" value="PAS"/>
    <property type="match status" value="1"/>
</dbReference>
<dbReference type="SMART" id="SM00338">
    <property type="entry name" value="BRLZ"/>
    <property type="match status" value="1"/>
</dbReference>
<dbReference type="GO" id="GO:0005634">
    <property type="term" value="C:nucleus"/>
    <property type="evidence" value="ECO:0007669"/>
    <property type="project" value="TreeGrafter"/>
</dbReference>
<dbReference type="EMBL" id="FN649047">
    <property type="protein sequence ID" value="CBN77970.1"/>
    <property type="molecule type" value="Genomic_DNA"/>
</dbReference>
<keyword evidence="3" id="KW-0157">Chromophore</keyword>
<gene>
    <name evidence="7" type="primary">AUR3</name>
    <name evidence="7" type="ORF">Esi_0081_0063</name>
</gene>
<dbReference type="NCBIfam" id="TIGR00229">
    <property type="entry name" value="sensory_box"/>
    <property type="match status" value="1"/>
</dbReference>
<dbReference type="AlphaFoldDB" id="D8LT99"/>
<feature type="region of interest" description="Disordered" evidence="4">
    <location>
        <begin position="1"/>
        <end position="56"/>
    </location>
</feature>
<dbReference type="InterPro" id="IPR035965">
    <property type="entry name" value="PAS-like_dom_sf"/>
</dbReference>
<dbReference type="eggNOG" id="ENOG502S14J">
    <property type="taxonomic scope" value="Eukaryota"/>
</dbReference>
<proteinExistence type="predicted"/>
<dbReference type="PANTHER" id="PTHR47429:SF2">
    <property type="entry name" value="PROTEIN TWIN LOV 1"/>
    <property type="match status" value="1"/>
</dbReference>
<keyword evidence="8" id="KW-1185">Reference proteome</keyword>
<keyword evidence="1" id="KW-0285">Flavoprotein</keyword>
<name>D8LT99_ECTSI</name>
<dbReference type="CDD" id="cd00130">
    <property type="entry name" value="PAS"/>
    <property type="match status" value="1"/>
</dbReference>
<dbReference type="SUPFAM" id="SSF55785">
    <property type="entry name" value="PYP-like sensor domain (PAS domain)"/>
    <property type="match status" value="1"/>
</dbReference>
<evidence type="ECO:0000256" key="1">
    <source>
        <dbReference type="ARBA" id="ARBA00022630"/>
    </source>
</evidence>
<evidence type="ECO:0000259" key="5">
    <source>
        <dbReference type="PROSITE" id="PS50112"/>
    </source>
</evidence>
<dbReference type="InParanoid" id="D8LT99"/>
<dbReference type="InterPro" id="IPR000014">
    <property type="entry name" value="PAS"/>
</dbReference>
<keyword evidence="2" id="KW-0288">FMN</keyword>
<accession>D8LT99</accession>
<dbReference type="Gene3D" id="1.20.5.170">
    <property type="match status" value="1"/>
</dbReference>
<dbReference type="SMR" id="D8LT99"/>
<organism evidence="7 8">
    <name type="scientific">Ectocarpus siliculosus</name>
    <name type="common">Brown alga</name>
    <name type="synonym">Conferva siliculosa</name>
    <dbReference type="NCBI Taxonomy" id="2880"/>
    <lineage>
        <taxon>Eukaryota</taxon>
        <taxon>Sar</taxon>
        <taxon>Stramenopiles</taxon>
        <taxon>Ochrophyta</taxon>
        <taxon>PX clade</taxon>
        <taxon>Phaeophyceae</taxon>
        <taxon>Ectocarpales</taxon>
        <taxon>Ectocarpaceae</taxon>
        <taxon>Ectocarpus</taxon>
    </lineage>
</organism>
<dbReference type="STRING" id="2880.D8LT99"/>
<dbReference type="SUPFAM" id="SSF57959">
    <property type="entry name" value="Leucine zipper domain"/>
    <property type="match status" value="1"/>
</dbReference>
<feature type="compositionally biased region" description="Acidic residues" evidence="4">
    <location>
        <begin position="1"/>
        <end position="15"/>
    </location>
</feature>
<dbReference type="EMBL" id="FN649751">
    <property type="protein sequence ID" value="CBN77970.1"/>
    <property type="molecule type" value="Genomic_DNA"/>
</dbReference>
<sequence>MSGMDEDDDEDEDDGGAGGKRGSVSGKRPRQGGRNMTEQQRLDRRERNREHAKRSRVRKKFLLESLQKSVTSLQEENEKLRGAIRSNLGPEEAKELLAETETPTTLISSRPGDATKVLDDPDYSLVKALQTAQQNFVITDPTLPDNPIVFASQGFLELTGYTLDQVLGRNCRFLQGPDTDPKAVEKIRKAIEKGMDTSVCLRNYRVDGAMFWNQFFIAALRDSEGTVINYVGVQCKVDEDFVRAVQRTEGEEDGEGDEEEEDEDHSDTEEKDAAG</sequence>
<protein>
    <submittedName>
        <fullName evidence="7">Aureochrome 3</fullName>
    </submittedName>
</protein>
<dbReference type="SMART" id="SM00086">
    <property type="entry name" value="PAC"/>
    <property type="match status" value="1"/>
</dbReference>
<evidence type="ECO:0000256" key="3">
    <source>
        <dbReference type="ARBA" id="ARBA00022991"/>
    </source>
</evidence>
<dbReference type="Proteomes" id="UP000002630">
    <property type="component" value="Linkage Group LG26"/>
</dbReference>
<dbReference type="SMART" id="SM00091">
    <property type="entry name" value="PAS"/>
    <property type="match status" value="1"/>
</dbReference>
<dbReference type="Pfam" id="PF07716">
    <property type="entry name" value="bZIP_2"/>
    <property type="match status" value="1"/>
</dbReference>
<evidence type="ECO:0000313" key="7">
    <source>
        <dbReference type="EMBL" id="CBN77970.1"/>
    </source>
</evidence>
<dbReference type="CDD" id="cd14809">
    <property type="entry name" value="bZIP_AUREO-like"/>
    <property type="match status" value="1"/>
</dbReference>
<dbReference type="GO" id="GO:0003700">
    <property type="term" value="F:DNA-binding transcription factor activity"/>
    <property type="evidence" value="ECO:0007669"/>
    <property type="project" value="InterPro"/>
</dbReference>
<reference evidence="7 8" key="1">
    <citation type="journal article" date="2010" name="Nature">
        <title>The Ectocarpus genome and the independent evolution of multicellularity in brown algae.</title>
        <authorList>
            <person name="Cock J.M."/>
            <person name="Sterck L."/>
            <person name="Rouze P."/>
            <person name="Scornet D."/>
            <person name="Allen A.E."/>
            <person name="Amoutzias G."/>
            <person name="Anthouard V."/>
            <person name="Artiguenave F."/>
            <person name="Aury J.M."/>
            <person name="Badger J.H."/>
            <person name="Beszteri B."/>
            <person name="Billiau K."/>
            <person name="Bonnet E."/>
            <person name="Bothwell J.H."/>
            <person name="Bowler C."/>
            <person name="Boyen C."/>
            <person name="Brownlee C."/>
            <person name="Carrano C.J."/>
            <person name="Charrier B."/>
            <person name="Cho G.Y."/>
            <person name="Coelho S.M."/>
            <person name="Collen J."/>
            <person name="Corre E."/>
            <person name="Da Silva C."/>
            <person name="Delage L."/>
            <person name="Delaroque N."/>
            <person name="Dittami S.M."/>
            <person name="Doulbeau S."/>
            <person name="Elias M."/>
            <person name="Farnham G."/>
            <person name="Gachon C.M."/>
            <person name="Gschloessl B."/>
            <person name="Heesch S."/>
            <person name="Jabbari K."/>
            <person name="Jubin C."/>
            <person name="Kawai H."/>
            <person name="Kimura K."/>
            <person name="Kloareg B."/>
            <person name="Kupper F.C."/>
            <person name="Lang D."/>
            <person name="Le Bail A."/>
            <person name="Leblanc C."/>
            <person name="Lerouge P."/>
            <person name="Lohr M."/>
            <person name="Lopez P.J."/>
            <person name="Martens C."/>
            <person name="Maumus F."/>
            <person name="Michel G."/>
            <person name="Miranda-Saavedra D."/>
            <person name="Morales J."/>
            <person name="Moreau H."/>
            <person name="Motomura T."/>
            <person name="Nagasato C."/>
            <person name="Napoli C.A."/>
            <person name="Nelson D.R."/>
            <person name="Nyvall-Collen P."/>
            <person name="Peters A.F."/>
            <person name="Pommier C."/>
            <person name="Potin P."/>
            <person name="Poulain J."/>
            <person name="Quesneville H."/>
            <person name="Read B."/>
            <person name="Rensing S.A."/>
            <person name="Ritter A."/>
            <person name="Rousvoal S."/>
            <person name="Samanta M."/>
            <person name="Samson G."/>
            <person name="Schroeder D.C."/>
            <person name="Segurens B."/>
            <person name="Strittmatter M."/>
            <person name="Tonon T."/>
            <person name="Tregear J.W."/>
            <person name="Valentin K."/>
            <person name="von Dassow P."/>
            <person name="Yamagishi T."/>
            <person name="Van de Peer Y."/>
            <person name="Wincker P."/>
        </authorList>
    </citation>
    <scope>NUCLEOTIDE SEQUENCE [LARGE SCALE GENOMIC DNA]</scope>
    <source>
        <strain evidence="8">Ec32 / CCAP1310/4</strain>
    </source>
</reference>
<dbReference type="PROSITE" id="PS50217">
    <property type="entry name" value="BZIP"/>
    <property type="match status" value="1"/>
</dbReference>
<dbReference type="FunFam" id="3.30.450.20:FF:000135">
    <property type="entry name" value="Ptaureo1a lov2 domain"/>
    <property type="match status" value="1"/>
</dbReference>
<dbReference type="InterPro" id="IPR001610">
    <property type="entry name" value="PAC"/>
</dbReference>